<dbReference type="PRINTS" id="PR00412">
    <property type="entry name" value="EPOXHYDRLASE"/>
</dbReference>
<dbReference type="Pfam" id="PF06441">
    <property type="entry name" value="EHN"/>
    <property type="match status" value="1"/>
</dbReference>
<dbReference type="InterPro" id="IPR000639">
    <property type="entry name" value="Epox_hydrolase-like"/>
</dbReference>
<keyword evidence="3" id="KW-0378">Hydrolase</keyword>
<evidence type="ECO:0000256" key="1">
    <source>
        <dbReference type="ARBA" id="ARBA00010088"/>
    </source>
</evidence>
<keyword evidence="2" id="KW-0058">Aromatic hydrocarbons catabolism</keyword>
<protein>
    <submittedName>
        <fullName evidence="6">Pimeloyl-ACP methyl ester carboxylesterase</fullName>
    </submittedName>
</protein>
<evidence type="ECO:0000313" key="7">
    <source>
        <dbReference type="Proteomes" id="UP000182241"/>
    </source>
</evidence>
<dbReference type="Proteomes" id="UP000182241">
    <property type="component" value="Unassembled WGS sequence"/>
</dbReference>
<accession>A0A1H4SFP3</accession>
<name>A0A1H4SFP3_TSUTY</name>
<reference evidence="7" key="1">
    <citation type="submission" date="2016-10" db="EMBL/GenBank/DDBJ databases">
        <authorList>
            <person name="Varghese N."/>
            <person name="Submissions S."/>
        </authorList>
    </citation>
    <scope>NUCLEOTIDE SEQUENCE [LARGE SCALE GENOMIC DNA]</scope>
    <source>
        <strain evidence="7">DSM 44234</strain>
    </source>
</reference>
<feature type="active site" description="Nucleophile" evidence="4">
    <location>
        <position position="165"/>
    </location>
</feature>
<dbReference type="GO" id="GO:0097176">
    <property type="term" value="P:epoxide metabolic process"/>
    <property type="evidence" value="ECO:0007669"/>
    <property type="project" value="TreeGrafter"/>
</dbReference>
<dbReference type="GO" id="GO:0004301">
    <property type="term" value="F:epoxide hydrolase activity"/>
    <property type="evidence" value="ECO:0007669"/>
    <property type="project" value="TreeGrafter"/>
</dbReference>
<dbReference type="AlphaFoldDB" id="A0A1H4SFP3"/>
<dbReference type="Gene3D" id="3.40.50.1820">
    <property type="entry name" value="alpha/beta hydrolase"/>
    <property type="match status" value="1"/>
</dbReference>
<dbReference type="EMBL" id="FNSA01000003">
    <property type="protein sequence ID" value="SEC42908.1"/>
    <property type="molecule type" value="Genomic_DNA"/>
</dbReference>
<dbReference type="GeneID" id="300998896"/>
<keyword evidence="7" id="KW-1185">Reference proteome</keyword>
<dbReference type="InterPro" id="IPR010497">
    <property type="entry name" value="Epoxide_hydro_N"/>
</dbReference>
<dbReference type="SUPFAM" id="SSF53474">
    <property type="entry name" value="alpha/beta-Hydrolases"/>
    <property type="match status" value="1"/>
</dbReference>
<comment type="similarity">
    <text evidence="1">Belongs to the peptidase S33 family.</text>
</comment>
<dbReference type="PANTHER" id="PTHR21661:SF35">
    <property type="entry name" value="EPOXIDE HYDROLASE"/>
    <property type="match status" value="1"/>
</dbReference>
<feature type="domain" description="Epoxide hydrolase N-terminal" evidence="5">
    <location>
        <begin position="4"/>
        <end position="103"/>
    </location>
</feature>
<dbReference type="InterPro" id="IPR029058">
    <property type="entry name" value="AB_hydrolase_fold"/>
</dbReference>
<sequence>MTVSPFTIAVPDAEIALLRERLRATRFPDVAPNTDFARGTSGEYLRELVAYWAGEFDWREAEAGLNAIPQFVAEVDGRPVHFLHRVAADARGAILLLHGWPDTPFRYRRVLDDLTARGFDCVVPSLPGFAFTGGHALSSAATADLFQRLMTETLGYDTFVVAGGDVGTVVGSQLARRHADRVTALHLTNAEYPTGSEPDLTDEERAYAEFIQYWWATQGGYAAVQSTKPQIVGPALNDSPAGLAAWMLGLIDTGAQDHDVEGAFGGRDELLTNISIYWFTQTAATAADSYAADGWGGELARITVPTAMAIYPREAQSPRAWCERAANVVRYTAMPRGGHFAALEVPQDYAGDLIAFLDEPA</sequence>
<evidence type="ECO:0000256" key="3">
    <source>
        <dbReference type="ARBA" id="ARBA00022801"/>
    </source>
</evidence>
<evidence type="ECO:0000256" key="4">
    <source>
        <dbReference type="PIRSR" id="PIRSR001112-1"/>
    </source>
</evidence>
<organism evidence="6 7">
    <name type="scientific">Tsukamurella tyrosinosolvens</name>
    <dbReference type="NCBI Taxonomy" id="57704"/>
    <lineage>
        <taxon>Bacteria</taxon>
        <taxon>Bacillati</taxon>
        <taxon>Actinomycetota</taxon>
        <taxon>Actinomycetes</taxon>
        <taxon>Mycobacteriales</taxon>
        <taxon>Tsukamurellaceae</taxon>
        <taxon>Tsukamurella</taxon>
    </lineage>
</organism>
<proteinExistence type="inferred from homology"/>
<feature type="active site" description="Proton acceptor" evidence="4">
    <location>
        <position position="339"/>
    </location>
</feature>
<dbReference type="STRING" id="57704.SAMN04489793_2269"/>
<evidence type="ECO:0000259" key="5">
    <source>
        <dbReference type="Pfam" id="PF06441"/>
    </source>
</evidence>
<evidence type="ECO:0000256" key="2">
    <source>
        <dbReference type="ARBA" id="ARBA00022797"/>
    </source>
</evidence>
<dbReference type="PIRSF" id="PIRSF001112">
    <property type="entry name" value="Epoxide_hydrolase"/>
    <property type="match status" value="1"/>
</dbReference>
<gene>
    <name evidence="6" type="ORF">SAMN04489793_2269</name>
</gene>
<evidence type="ECO:0000313" key="6">
    <source>
        <dbReference type="EMBL" id="SEC42908.1"/>
    </source>
</evidence>
<dbReference type="RefSeq" id="WP_068525096.1">
    <property type="nucleotide sequence ID" value="NZ_CBDRGN010000001.1"/>
</dbReference>
<dbReference type="InterPro" id="IPR016292">
    <property type="entry name" value="Epoxide_hydrolase"/>
</dbReference>
<dbReference type="PANTHER" id="PTHR21661">
    <property type="entry name" value="EPOXIDE HYDROLASE 1-RELATED"/>
    <property type="match status" value="1"/>
</dbReference>
<feature type="active site" description="Proton donor" evidence="4">
    <location>
        <position position="290"/>
    </location>
</feature>